<evidence type="ECO:0000313" key="3">
    <source>
        <dbReference type="Proteomes" id="UP000469159"/>
    </source>
</evidence>
<comment type="caution">
    <text evidence="2">The sequence shown here is derived from an EMBL/GenBank/DDBJ whole genome shotgun (WGS) entry which is preliminary data.</text>
</comment>
<protein>
    <recommendedName>
        <fullName evidence="1">Flagellar motor switch protein FliN-like C-terminal domain-containing protein</fullName>
    </recommendedName>
</protein>
<sequence>MTQEGSSERDRRTAGHCDALLKRRAAPADLSADFERFGERLAGTLRPALAAACSDPALQLRSLGVRSVTRAELGEACGPIAANSLHRFGADERQLLLSLEARALLEQLDRTFGGTGIVEHKLPAELPTSAELLARRLEKQILAAIAAQLPEVDFQPGERGSDAARLCPFEAQAQLSLLELEVGDTRPWRIGVALETEALAALLPRNTPRRATQPRKAEAHEAPFAGLPLTASATLVDMEVPLHRLADLQPGDVLPIMVARNVPLRIGDIVLARGSIGEVDDQVALQITQTFSGKENQ</sequence>
<dbReference type="AlphaFoldDB" id="A0A6I4USX2"/>
<evidence type="ECO:0000313" key="2">
    <source>
        <dbReference type="EMBL" id="MXP41576.1"/>
    </source>
</evidence>
<evidence type="ECO:0000259" key="1">
    <source>
        <dbReference type="Pfam" id="PF01052"/>
    </source>
</evidence>
<dbReference type="OrthoDB" id="7421075at2"/>
<accession>A0A6I4USX2</accession>
<organism evidence="2 3">
    <name type="scientific">Croceibacterium soli</name>
    <dbReference type="NCBI Taxonomy" id="1739690"/>
    <lineage>
        <taxon>Bacteria</taxon>
        <taxon>Pseudomonadati</taxon>
        <taxon>Pseudomonadota</taxon>
        <taxon>Alphaproteobacteria</taxon>
        <taxon>Sphingomonadales</taxon>
        <taxon>Erythrobacteraceae</taxon>
        <taxon>Croceibacterium</taxon>
    </lineage>
</organism>
<gene>
    <name evidence="2" type="ORF">GRI75_07965</name>
</gene>
<dbReference type="InterPro" id="IPR036429">
    <property type="entry name" value="SpoA-like_sf"/>
</dbReference>
<dbReference type="EMBL" id="WTYK01000004">
    <property type="protein sequence ID" value="MXP41576.1"/>
    <property type="molecule type" value="Genomic_DNA"/>
</dbReference>
<reference evidence="2 3" key="1">
    <citation type="submission" date="2019-12" db="EMBL/GenBank/DDBJ databases">
        <title>Genomic-based taxomic classification of the family Erythrobacteraceae.</title>
        <authorList>
            <person name="Xu L."/>
        </authorList>
    </citation>
    <scope>NUCLEOTIDE SEQUENCE [LARGE SCALE GENOMIC DNA]</scope>
    <source>
        <strain evidence="2 3">MCCC 1K02066</strain>
    </source>
</reference>
<dbReference type="RefSeq" id="WP_160746437.1">
    <property type="nucleotide sequence ID" value="NZ_WTYK01000004.1"/>
</dbReference>
<feature type="domain" description="Flagellar motor switch protein FliN-like C-terminal" evidence="1">
    <location>
        <begin position="227"/>
        <end position="290"/>
    </location>
</feature>
<name>A0A6I4USX2_9SPHN</name>
<dbReference type="Gene3D" id="2.30.330.10">
    <property type="entry name" value="SpoA-like"/>
    <property type="match status" value="1"/>
</dbReference>
<dbReference type="SUPFAM" id="SSF101801">
    <property type="entry name" value="Surface presentation of antigens (SPOA)"/>
    <property type="match status" value="1"/>
</dbReference>
<proteinExistence type="predicted"/>
<dbReference type="InterPro" id="IPR001543">
    <property type="entry name" value="FliN-like_C"/>
</dbReference>
<keyword evidence="3" id="KW-1185">Reference proteome</keyword>
<dbReference type="Proteomes" id="UP000469159">
    <property type="component" value="Unassembled WGS sequence"/>
</dbReference>
<dbReference type="Pfam" id="PF01052">
    <property type="entry name" value="FliMN_C"/>
    <property type="match status" value="1"/>
</dbReference>